<feature type="repeat" description="TPR" evidence="3">
    <location>
        <begin position="678"/>
        <end position="711"/>
    </location>
</feature>
<keyword evidence="2 3" id="KW-0802">TPR repeat</keyword>
<dbReference type="Proteomes" id="UP000244896">
    <property type="component" value="Chromosome"/>
</dbReference>
<dbReference type="RefSeq" id="WP_108825520.1">
    <property type="nucleotide sequence ID" value="NZ_CP023004.1"/>
</dbReference>
<protein>
    <submittedName>
        <fullName evidence="5">Uncharacterized protein</fullName>
    </submittedName>
</protein>
<evidence type="ECO:0000256" key="4">
    <source>
        <dbReference type="SAM" id="Phobius"/>
    </source>
</evidence>
<dbReference type="Pfam" id="PF13432">
    <property type="entry name" value="TPR_16"/>
    <property type="match status" value="1"/>
</dbReference>
<feature type="repeat" description="TPR" evidence="3">
    <location>
        <begin position="507"/>
        <end position="540"/>
    </location>
</feature>
<name>A0A2U8E465_9BACT</name>
<dbReference type="PROSITE" id="PS50293">
    <property type="entry name" value="TPR_REGION"/>
    <property type="match status" value="1"/>
</dbReference>
<dbReference type="Gene3D" id="1.25.40.10">
    <property type="entry name" value="Tetratricopeptide repeat domain"/>
    <property type="match status" value="3"/>
</dbReference>
<keyword evidence="4" id="KW-1133">Transmembrane helix</keyword>
<keyword evidence="6" id="KW-1185">Reference proteome</keyword>
<feature type="transmembrane region" description="Helical" evidence="4">
    <location>
        <begin position="128"/>
        <end position="148"/>
    </location>
</feature>
<feature type="transmembrane region" description="Helical" evidence="4">
    <location>
        <begin position="285"/>
        <end position="304"/>
    </location>
</feature>
<feature type="repeat" description="TPR" evidence="3">
    <location>
        <begin position="610"/>
        <end position="643"/>
    </location>
</feature>
<dbReference type="SMART" id="SM00028">
    <property type="entry name" value="TPR"/>
    <property type="match status" value="9"/>
</dbReference>
<dbReference type="AlphaFoldDB" id="A0A2U8E465"/>
<keyword evidence="1" id="KW-0677">Repeat</keyword>
<dbReference type="InterPro" id="IPR011990">
    <property type="entry name" value="TPR-like_helical_dom_sf"/>
</dbReference>
<keyword evidence="4" id="KW-0472">Membrane</keyword>
<dbReference type="SUPFAM" id="SSF48452">
    <property type="entry name" value="TPR-like"/>
    <property type="match status" value="1"/>
</dbReference>
<feature type="repeat" description="TPR" evidence="3">
    <location>
        <begin position="473"/>
        <end position="506"/>
    </location>
</feature>
<gene>
    <name evidence="5" type="ORF">CKA38_10990</name>
</gene>
<dbReference type="InterPro" id="IPR019734">
    <property type="entry name" value="TPR_rpt"/>
</dbReference>
<dbReference type="GO" id="GO:0030968">
    <property type="term" value="P:endoplasmic reticulum unfolded protein response"/>
    <property type="evidence" value="ECO:0007669"/>
    <property type="project" value="TreeGrafter"/>
</dbReference>
<feature type="repeat" description="TPR" evidence="3">
    <location>
        <begin position="644"/>
        <end position="677"/>
    </location>
</feature>
<dbReference type="Pfam" id="PF13414">
    <property type="entry name" value="TPR_11"/>
    <property type="match status" value="1"/>
</dbReference>
<evidence type="ECO:0000256" key="1">
    <source>
        <dbReference type="ARBA" id="ARBA00022737"/>
    </source>
</evidence>
<dbReference type="SUPFAM" id="SSF81901">
    <property type="entry name" value="HCP-like"/>
    <property type="match status" value="1"/>
</dbReference>
<dbReference type="EMBL" id="CP023004">
    <property type="protein sequence ID" value="AWI09707.1"/>
    <property type="molecule type" value="Genomic_DNA"/>
</dbReference>
<feature type="transmembrane region" description="Helical" evidence="4">
    <location>
        <begin position="311"/>
        <end position="331"/>
    </location>
</feature>
<evidence type="ECO:0000313" key="5">
    <source>
        <dbReference type="EMBL" id="AWI09707.1"/>
    </source>
</evidence>
<sequence>MPFIFDDLFSIPYNESIRSLGTAFSPPNTNGETVSGRPLVNFTLALNYAISGNHVWSYHVVNLFIHVCAGLALFGLVRRTLLLPSMRERFGRDSLPIASAIAALWMLHPMQTESVTYIVQRAESLMGLFYLLTLYCFVRGASVVTQTAKSASVQTGKLGSLRYVGWLALSLLCCLLGMASKEVMVSAPLVVFFYDRAFVSGSFRKAWAGRRAYYLLLASTWILTAWLALRTGSRGMTAGFNTEVSVWTYLLTQCQAIPHYLRLVFWPSGLVFDYGTPLVTSLGEVWLRGLFIIVLLGATVWACVRKPKLGFLGIVFFAVLAPTSSFIPVATQTIATHRMYLPLAALAVLASMGVWKLGGRKAVQVFAVIAIALGALTFHRNLAYQSNLAIWSDTLAKLPEKDRARASNNLAHALIDDGRAAEAIALCVEAVRLKPDFTQAYNNHGYALAKLGRFNDALLYYDKALSFGQNGMDVTLNNRGYALYNLGRYEDAMRDYRGALKLRPSYAEALSNYGNVLCAIGRYDEAMRQLDEALRMDPEFAAAWNNRGNIFAAMGNNPDEALRCYKKAAELDPSLALAIDNVARYAVFLGRSEEALPYFEVHARLKPADALVRQGWGNALMLLGRSAESIPHFERALELDPALFVSRHNLAIALVETGRPADAITHFEKALALQPRSAPLHHNYAEALAKVGRIDEAIDREREALRIQPDFVWAKEQLDALLEQRRRASSVAHFTQP</sequence>
<dbReference type="PANTHER" id="PTHR44227:SF3">
    <property type="entry name" value="PROTEIN O-MANNOSYL-TRANSFERASE TMTC4"/>
    <property type="match status" value="1"/>
</dbReference>
<feature type="transmembrane region" description="Helical" evidence="4">
    <location>
        <begin position="362"/>
        <end position="379"/>
    </location>
</feature>
<dbReference type="GO" id="GO:0000030">
    <property type="term" value="F:mannosyltransferase activity"/>
    <property type="evidence" value="ECO:0007669"/>
    <property type="project" value="TreeGrafter"/>
</dbReference>
<organism evidence="5 6">
    <name type="scientific">Ereboglobus luteus</name>
    <dbReference type="NCBI Taxonomy" id="1796921"/>
    <lineage>
        <taxon>Bacteria</taxon>
        <taxon>Pseudomonadati</taxon>
        <taxon>Verrucomicrobiota</taxon>
        <taxon>Opitutia</taxon>
        <taxon>Opitutales</taxon>
        <taxon>Opitutaceae</taxon>
        <taxon>Ereboglobus</taxon>
    </lineage>
</organism>
<evidence type="ECO:0000256" key="3">
    <source>
        <dbReference type="PROSITE-ProRule" id="PRU00339"/>
    </source>
</evidence>
<dbReference type="InterPro" id="IPR052346">
    <property type="entry name" value="O-mannosyl-transferase_TMTC"/>
</dbReference>
<feature type="transmembrane region" description="Helical" evidence="4">
    <location>
        <begin position="56"/>
        <end position="78"/>
    </location>
</feature>
<dbReference type="PANTHER" id="PTHR44227">
    <property type="match status" value="1"/>
</dbReference>
<dbReference type="OrthoDB" id="186434at2"/>
<feature type="transmembrane region" description="Helical" evidence="4">
    <location>
        <begin position="212"/>
        <end position="229"/>
    </location>
</feature>
<feature type="transmembrane region" description="Helical" evidence="4">
    <location>
        <begin position="160"/>
        <end position="179"/>
    </location>
</feature>
<evidence type="ECO:0000256" key="2">
    <source>
        <dbReference type="ARBA" id="ARBA00022803"/>
    </source>
</evidence>
<dbReference type="GO" id="GO:0035269">
    <property type="term" value="P:protein O-linked glycosylation via mannose"/>
    <property type="evidence" value="ECO:0007669"/>
    <property type="project" value="TreeGrafter"/>
</dbReference>
<feature type="transmembrane region" description="Helical" evidence="4">
    <location>
        <begin position="337"/>
        <end position="355"/>
    </location>
</feature>
<feature type="repeat" description="TPR" evidence="3">
    <location>
        <begin position="438"/>
        <end position="471"/>
    </location>
</feature>
<keyword evidence="4" id="KW-0812">Transmembrane</keyword>
<dbReference type="PROSITE" id="PS50005">
    <property type="entry name" value="TPR"/>
    <property type="match status" value="6"/>
</dbReference>
<dbReference type="KEGG" id="elut:CKA38_10990"/>
<accession>A0A2U8E465</accession>
<evidence type="ECO:0000313" key="6">
    <source>
        <dbReference type="Proteomes" id="UP000244896"/>
    </source>
</evidence>
<proteinExistence type="predicted"/>
<dbReference type="Pfam" id="PF13424">
    <property type="entry name" value="TPR_12"/>
    <property type="match status" value="1"/>
</dbReference>
<reference evidence="5 6" key="1">
    <citation type="journal article" date="2018" name="Syst. Appl. Microbiol.">
        <title>Ereboglobus luteus gen. nov. sp. nov. from cockroach guts, and new insights into the oxygen relationship of the genera Opitutus and Didymococcus (Verrucomicrobia: Opitutaceae).</title>
        <authorList>
            <person name="Tegtmeier D."/>
            <person name="Belitz A."/>
            <person name="Radek R."/>
            <person name="Heimerl T."/>
            <person name="Brune A."/>
        </authorList>
    </citation>
    <scope>NUCLEOTIDE SEQUENCE [LARGE SCALE GENOMIC DNA]</scope>
    <source>
        <strain evidence="5 6">Ho45</strain>
    </source>
</reference>
<dbReference type="Pfam" id="PF00515">
    <property type="entry name" value="TPR_1"/>
    <property type="match status" value="1"/>
</dbReference>